<reference evidence="5 6" key="1">
    <citation type="submission" date="2016-10" db="EMBL/GenBank/DDBJ databases">
        <authorList>
            <person name="de Groot N.N."/>
        </authorList>
    </citation>
    <scope>NUCLEOTIDE SEQUENCE [LARGE SCALE GENOMIC DNA]</scope>
    <source>
        <strain evidence="5 6">DSM 29316</strain>
    </source>
</reference>
<feature type="domain" description="Glycosyltransferase 2-like" evidence="4">
    <location>
        <begin position="96"/>
        <end position="231"/>
    </location>
</feature>
<evidence type="ECO:0000256" key="3">
    <source>
        <dbReference type="ARBA" id="ARBA00022679"/>
    </source>
</evidence>
<dbReference type="CDD" id="cd00761">
    <property type="entry name" value="Glyco_tranf_GTA_type"/>
    <property type="match status" value="1"/>
</dbReference>
<accession>A0A1I0VIZ0</accession>
<dbReference type="PANTHER" id="PTHR43179">
    <property type="entry name" value="RHAMNOSYLTRANSFERASE WBBL"/>
    <property type="match status" value="1"/>
</dbReference>
<dbReference type="RefSeq" id="WP_092060575.1">
    <property type="nucleotide sequence ID" value="NZ_FOJU01000001.1"/>
</dbReference>
<evidence type="ECO:0000256" key="2">
    <source>
        <dbReference type="ARBA" id="ARBA00022676"/>
    </source>
</evidence>
<dbReference type="SUPFAM" id="SSF53448">
    <property type="entry name" value="Nucleotide-diphospho-sugar transferases"/>
    <property type="match status" value="1"/>
</dbReference>
<organism evidence="5 6">
    <name type="scientific">Poseidonocella pacifica</name>
    <dbReference type="NCBI Taxonomy" id="871651"/>
    <lineage>
        <taxon>Bacteria</taxon>
        <taxon>Pseudomonadati</taxon>
        <taxon>Pseudomonadota</taxon>
        <taxon>Alphaproteobacteria</taxon>
        <taxon>Rhodobacterales</taxon>
        <taxon>Roseobacteraceae</taxon>
        <taxon>Poseidonocella</taxon>
    </lineage>
</organism>
<evidence type="ECO:0000313" key="6">
    <source>
        <dbReference type="Proteomes" id="UP000198796"/>
    </source>
</evidence>
<dbReference type="OrthoDB" id="6116224at2"/>
<dbReference type="InterPro" id="IPR029044">
    <property type="entry name" value="Nucleotide-diphossugar_trans"/>
</dbReference>
<dbReference type="Pfam" id="PF13632">
    <property type="entry name" value="Glyco_trans_2_3"/>
    <property type="match status" value="1"/>
</dbReference>
<proteinExistence type="inferred from homology"/>
<dbReference type="Gene3D" id="3.90.550.10">
    <property type="entry name" value="Spore Coat Polysaccharide Biosynthesis Protein SpsA, Chain A"/>
    <property type="match status" value="1"/>
</dbReference>
<dbReference type="PANTHER" id="PTHR43179:SF12">
    <property type="entry name" value="GALACTOFURANOSYLTRANSFERASE GLFT2"/>
    <property type="match status" value="1"/>
</dbReference>
<comment type="similarity">
    <text evidence="1">Belongs to the glycosyltransferase 2 family.</text>
</comment>
<dbReference type="STRING" id="871651.SAMN05421688_0684"/>
<name>A0A1I0VIZ0_9RHOB</name>
<evidence type="ECO:0000313" key="5">
    <source>
        <dbReference type="EMBL" id="SFA76291.1"/>
    </source>
</evidence>
<dbReference type="GO" id="GO:0016757">
    <property type="term" value="F:glycosyltransferase activity"/>
    <property type="evidence" value="ECO:0007669"/>
    <property type="project" value="UniProtKB-KW"/>
</dbReference>
<protein>
    <recommendedName>
        <fullName evidence="4">Glycosyltransferase 2-like domain-containing protein</fullName>
    </recommendedName>
</protein>
<keyword evidence="6" id="KW-1185">Reference proteome</keyword>
<dbReference type="InterPro" id="IPR001173">
    <property type="entry name" value="Glyco_trans_2-like"/>
</dbReference>
<evidence type="ECO:0000256" key="1">
    <source>
        <dbReference type="ARBA" id="ARBA00006739"/>
    </source>
</evidence>
<dbReference type="Proteomes" id="UP000198796">
    <property type="component" value="Unassembled WGS sequence"/>
</dbReference>
<dbReference type="AlphaFoldDB" id="A0A1I0VIZ0"/>
<evidence type="ECO:0000259" key="4">
    <source>
        <dbReference type="Pfam" id="PF13632"/>
    </source>
</evidence>
<keyword evidence="2" id="KW-0328">Glycosyltransferase</keyword>
<gene>
    <name evidence="5" type="ORF">SAMN05421688_0684</name>
</gene>
<sequence>MTKQIRIGVGAITRQRPAMFGELLDSFAKMSLPEGADVIFLFAENDERLSMEAQVAAFAERTGHRALIELEPRPGIPMARNKVLDMALREGCDLLTFVDDDELVRPDWLESLVTGAQARDLDLAGGPIHYTAPSGHMSYWNRACFDFLLDRGKKRNHIRAKAVEKGTDEIFPVYTNNWCARLSTVRELGLRFDERLQFTGGSDTRFSLDLAAAGGKVGWVPDAIVEEPTPQKRLLPGYQFTRARDQAANSVRLRSLPLRRILPYAVSRYFDAILVAISALFLGKHHLIRAIYKVGMGTGRIKGYFGRESQHYAPGTEKVHTEED</sequence>
<keyword evidence="3" id="KW-0808">Transferase</keyword>
<dbReference type="EMBL" id="FOJU01000001">
    <property type="protein sequence ID" value="SFA76291.1"/>
    <property type="molecule type" value="Genomic_DNA"/>
</dbReference>